<sequence>MKLILVKALPLLVLMISCPFGWAQLHVKSGSYVFVKDTYVYVNQDTDLQNNAAVYLRNEGQFLQGTTGYSTNKGLGFLSVFQEGTSDNYDYNYWCSPVGNASAISGNENFGITLLQVPTTATNSSPATIDSATYDGQSANGFLSIASYWIFKYLSGVDYSDWFQSGANTDIAAGQGFTMKGTAGVDATNVGEFAVNNPGGAQRYDFRGKPNDGTIAVTVSANNLTLTGNPYPSALHVNAFLLDPSNIDCTGIAYYWEHDKSVNSHLLLAYRGGYGTYAPISTSPTEYGIYVPATFDSYNIDGTVNTAGASSGLSIQRKYAPIGQGFMIKGTASGSPTSVALKNSHRVYYKESGPYSQFERLSVPNSGFAEPVGPNYASHIRLNTMMNHQFTRQIALVFLPTATDGIDRGIDAQSPAEETLPNDVYFFLEQDRYVIQGVAFDVNKRIPIGIKATNNAVFTFDASMVYNFDESQPIYLYDALDGSYHDIKNSTYELTLPAGVYHNRFEITFTTTALNAPVNAVKELVVFQDNANQQLHVSNPQELFLQAVTLFDINGKLIFKKENVGANNRYQFATSGLSDAVYLVELTADNNVKKTQKIIIARQ</sequence>
<gene>
    <name evidence="4" type="ORF">QHT84_08800</name>
</gene>
<dbReference type="NCBIfam" id="TIGR04183">
    <property type="entry name" value="Por_Secre_tail"/>
    <property type="match status" value="1"/>
</dbReference>
<name>A0ABT6XR04_9FLAO</name>
<dbReference type="EMBL" id="JASGBP010000004">
    <property type="protein sequence ID" value="MDI9257510.1"/>
    <property type="molecule type" value="Genomic_DNA"/>
</dbReference>
<feature type="domain" description="Secretion system C-terminal sorting" evidence="3">
    <location>
        <begin position="531"/>
        <end position="600"/>
    </location>
</feature>
<keyword evidence="5" id="KW-1185">Reference proteome</keyword>
<keyword evidence="1 2" id="KW-0732">Signal</keyword>
<comment type="caution">
    <text evidence="4">The sequence shown here is derived from an EMBL/GenBank/DDBJ whole genome shotgun (WGS) entry which is preliminary data.</text>
</comment>
<evidence type="ECO:0000313" key="5">
    <source>
        <dbReference type="Proteomes" id="UP001230035"/>
    </source>
</evidence>
<feature type="chain" id="PRO_5047373724" evidence="2">
    <location>
        <begin position="24"/>
        <end position="603"/>
    </location>
</feature>
<dbReference type="Pfam" id="PF18962">
    <property type="entry name" value="Por_Secre_tail"/>
    <property type="match status" value="1"/>
</dbReference>
<dbReference type="InterPro" id="IPR026444">
    <property type="entry name" value="Secre_tail"/>
</dbReference>
<evidence type="ECO:0000313" key="4">
    <source>
        <dbReference type="EMBL" id="MDI9257510.1"/>
    </source>
</evidence>
<proteinExistence type="predicted"/>
<evidence type="ECO:0000256" key="2">
    <source>
        <dbReference type="SAM" id="SignalP"/>
    </source>
</evidence>
<accession>A0ABT6XR04</accession>
<dbReference type="Proteomes" id="UP001230035">
    <property type="component" value="Unassembled WGS sequence"/>
</dbReference>
<dbReference type="PROSITE" id="PS51257">
    <property type="entry name" value="PROKAR_LIPOPROTEIN"/>
    <property type="match status" value="1"/>
</dbReference>
<evidence type="ECO:0000259" key="3">
    <source>
        <dbReference type="Pfam" id="PF18962"/>
    </source>
</evidence>
<protein>
    <submittedName>
        <fullName evidence="4">T9SS type A sorting domain-containing protein</fullName>
    </submittedName>
</protein>
<dbReference type="RefSeq" id="WP_283239186.1">
    <property type="nucleotide sequence ID" value="NZ_JASGBP010000004.1"/>
</dbReference>
<evidence type="ECO:0000256" key="1">
    <source>
        <dbReference type="ARBA" id="ARBA00022729"/>
    </source>
</evidence>
<feature type="signal peptide" evidence="2">
    <location>
        <begin position="1"/>
        <end position="23"/>
    </location>
</feature>
<reference evidence="4 5" key="1">
    <citation type="submission" date="2023-05" db="EMBL/GenBank/DDBJ databases">
        <title>Flavobacterium sedimenti sp. nov., isolated from the sediment.</title>
        <authorList>
            <person name="Wu N."/>
        </authorList>
    </citation>
    <scope>NUCLEOTIDE SEQUENCE [LARGE SCALE GENOMIC DNA]</scope>
    <source>
        <strain evidence="4 5">YZ-48</strain>
    </source>
</reference>
<organism evidence="4 5">
    <name type="scientific">Flavobacterium sedimenticola</name>
    <dbReference type="NCBI Taxonomy" id="3043286"/>
    <lineage>
        <taxon>Bacteria</taxon>
        <taxon>Pseudomonadati</taxon>
        <taxon>Bacteroidota</taxon>
        <taxon>Flavobacteriia</taxon>
        <taxon>Flavobacteriales</taxon>
        <taxon>Flavobacteriaceae</taxon>
        <taxon>Flavobacterium</taxon>
    </lineage>
</organism>